<comment type="caution">
    <text evidence="1">The sequence shown here is derived from an EMBL/GenBank/DDBJ whole genome shotgun (WGS) entry which is preliminary data.</text>
</comment>
<evidence type="ECO:0000313" key="1">
    <source>
        <dbReference type="EMBL" id="GAC49915.1"/>
    </source>
</evidence>
<name>L7KM13_9ACTN</name>
<sequence>MRIAYTGNPVAGTDDTHRMVTRGTLGGDERMTMARYDLPTLDDLRELGTRRENAITIYAETSPAPDAREGSYLTAKSAFDRAIRELREEGIRHATETALRDQWEKVRTDEAWTRLSSSVAIFLSPEQLQLFVLPNRLENQMQTGGHFDLGQIVRAVTTPQSAFALTLSAHGWNLWQATPTTVATELELQGDHSTDVADATNRATIRDRGHVRRLVGDEGKKVLLEQYANRVAEAVSAELALVDRSGERPLFLFATDPLLDMFQAAYTDRTVVPVPGAPDELRADEIDTAIRAELPALNAAQNNAVVARLSDGVNRGLVATDLAEISKAASAGAVATLVYDFTRDIPGDIDSETGELTYDDNGYDVMSSIVVTVLDRGGEVIAVRADEIDSPLWNDTAIAGLRFSLIDTAQ</sequence>
<dbReference type="EMBL" id="BANR01000018">
    <property type="protein sequence ID" value="GAC49915.1"/>
    <property type="molecule type" value="Genomic_DNA"/>
</dbReference>
<gene>
    <name evidence="1" type="ORF">GOACH_18_00390</name>
</gene>
<proteinExistence type="predicted"/>
<dbReference type="InterPro" id="IPR041638">
    <property type="entry name" value="BaeRF_family11"/>
</dbReference>
<protein>
    <submittedName>
        <fullName evidence="1">Uncharacterized protein</fullName>
    </submittedName>
</protein>
<organism evidence="1 2">
    <name type="scientific">Gordonia aichiensis NBRC 108223</name>
    <dbReference type="NCBI Taxonomy" id="1220583"/>
    <lineage>
        <taxon>Bacteria</taxon>
        <taxon>Bacillati</taxon>
        <taxon>Actinomycetota</taxon>
        <taxon>Actinomycetes</taxon>
        <taxon>Mycobacteriales</taxon>
        <taxon>Gordoniaceae</taxon>
        <taxon>Gordonia</taxon>
    </lineage>
</organism>
<keyword evidence="2" id="KW-1185">Reference proteome</keyword>
<reference evidence="1 2" key="1">
    <citation type="submission" date="2012-12" db="EMBL/GenBank/DDBJ databases">
        <title>Whole genome shotgun sequence of Gordonia aichiensis NBRC 108223.</title>
        <authorList>
            <person name="Isaki-Nakamura S."/>
            <person name="Hosoyama A."/>
            <person name="Tsuchikane K."/>
            <person name="Ando Y."/>
            <person name="Baba S."/>
            <person name="Ohji S."/>
            <person name="Hamada M."/>
            <person name="Tamura T."/>
            <person name="Yamazoe A."/>
            <person name="Yamazaki S."/>
            <person name="Fujita N."/>
        </authorList>
    </citation>
    <scope>NUCLEOTIDE SEQUENCE [LARGE SCALE GENOMIC DNA]</scope>
    <source>
        <strain evidence="1 2">NBRC 108223</strain>
    </source>
</reference>
<dbReference type="eggNOG" id="COG1503">
    <property type="taxonomic scope" value="Bacteria"/>
</dbReference>
<accession>L7KM13</accession>
<dbReference type="STRING" id="1220583.GOACH_18_00390"/>
<dbReference type="Pfam" id="PF18855">
    <property type="entry name" value="baeRF_family11"/>
    <property type="match status" value="1"/>
</dbReference>
<evidence type="ECO:0000313" key="2">
    <source>
        <dbReference type="Proteomes" id="UP000010988"/>
    </source>
</evidence>
<dbReference type="AlphaFoldDB" id="L7KM13"/>
<dbReference type="Proteomes" id="UP000010988">
    <property type="component" value="Unassembled WGS sequence"/>
</dbReference>